<dbReference type="AlphaFoldDB" id="A0A4Y7T334"/>
<dbReference type="Proteomes" id="UP000298030">
    <property type="component" value="Unassembled WGS sequence"/>
</dbReference>
<evidence type="ECO:0000313" key="1">
    <source>
        <dbReference type="EMBL" id="TEB28586.1"/>
    </source>
</evidence>
<organism evidence="1 2">
    <name type="scientific">Coprinellus micaceus</name>
    <name type="common">Glistening ink-cap mushroom</name>
    <name type="synonym">Coprinus micaceus</name>
    <dbReference type="NCBI Taxonomy" id="71717"/>
    <lineage>
        <taxon>Eukaryota</taxon>
        <taxon>Fungi</taxon>
        <taxon>Dikarya</taxon>
        <taxon>Basidiomycota</taxon>
        <taxon>Agaricomycotina</taxon>
        <taxon>Agaricomycetes</taxon>
        <taxon>Agaricomycetidae</taxon>
        <taxon>Agaricales</taxon>
        <taxon>Agaricineae</taxon>
        <taxon>Psathyrellaceae</taxon>
        <taxon>Coprinellus</taxon>
    </lineage>
</organism>
<reference evidence="1 2" key="1">
    <citation type="journal article" date="2019" name="Nat. Ecol. Evol.">
        <title>Megaphylogeny resolves global patterns of mushroom evolution.</title>
        <authorList>
            <person name="Varga T."/>
            <person name="Krizsan K."/>
            <person name="Foldi C."/>
            <person name="Dima B."/>
            <person name="Sanchez-Garcia M."/>
            <person name="Sanchez-Ramirez S."/>
            <person name="Szollosi G.J."/>
            <person name="Szarkandi J.G."/>
            <person name="Papp V."/>
            <person name="Albert L."/>
            <person name="Andreopoulos W."/>
            <person name="Angelini C."/>
            <person name="Antonin V."/>
            <person name="Barry K.W."/>
            <person name="Bougher N.L."/>
            <person name="Buchanan P."/>
            <person name="Buyck B."/>
            <person name="Bense V."/>
            <person name="Catcheside P."/>
            <person name="Chovatia M."/>
            <person name="Cooper J."/>
            <person name="Damon W."/>
            <person name="Desjardin D."/>
            <person name="Finy P."/>
            <person name="Geml J."/>
            <person name="Haridas S."/>
            <person name="Hughes K."/>
            <person name="Justo A."/>
            <person name="Karasinski D."/>
            <person name="Kautmanova I."/>
            <person name="Kiss B."/>
            <person name="Kocsube S."/>
            <person name="Kotiranta H."/>
            <person name="LaButti K.M."/>
            <person name="Lechner B.E."/>
            <person name="Liimatainen K."/>
            <person name="Lipzen A."/>
            <person name="Lukacs Z."/>
            <person name="Mihaltcheva S."/>
            <person name="Morgado L.N."/>
            <person name="Niskanen T."/>
            <person name="Noordeloos M.E."/>
            <person name="Ohm R.A."/>
            <person name="Ortiz-Santana B."/>
            <person name="Ovrebo C."/>
            <person name="Racz N."/>
            <person name="Riley R."/>
            <person name="Savchenko A."/>
            <person name="Shiryaev A."/>
            <person name="Soop K."/>
            <person name="Spirin V."/>
            <person name="Szebenyi C."/>
            <person name="Tomsovsky M."/>
            <person name="Tulloss R.E."/>
            <person name="Uehling J."/>
            <person name="Grigoriev I.V."/>
            <person name="Vagvolgyi C."/>
            <person name="Papp T."/>
            <person name="Martin F.M."/>
            <person name="Miettinen O."/>
            <person name="Hibbett D.S."/>
            <person name="Nagy L.G."/>
        </authorList>
    </citation>
    <scope>NUCLEOTIDE SEQUENCE [LARGE SCALE GENOMIC DNA]</scope>
    <source>
        <strain evidence="1 2">FP101781</strain>
    </source>
</reference>
<keyword evidence="2" id="KW-1185">Reference proteome</keyword>
<accession>A0A4Y7T334</accession>
<sequence length="192" mass="20681">MSTAMWTRLRSRPQLAAAATLRHSASVSLPLPPAVFQLPRKAKEQSLLSRTKCKRVDARTKTGSATACVRTPSKRTPTTPRGRRSFRKAGLAGVVCRAPARQTQPCGGSSSQCTPFHAYSLTDVGCVGVGEVDNREPLALGGDYSRRTCLFQCGQGEVGCRASLVALCTPTREEEQKSWGEGGKWEMVVPCV</sequence>
<evidence type="ECO:0000313" key="2">
    <source>
        <dbReference type="Proteomes" id="UP000298030"/>
    </source>
</evidence>
<protein>
    <submittedName>
        <fullName evidence="1">Uncharacterized protein</fullName>
    </submittedName>
</protein>
<gene>
    <name evidence="1" type="ORF">FA13DRAFT_773431</name>
</gene>
<name>A0A4Y7T334_COPMI</name>
<dbReference type="EMBL" id="QPFP01000031">
    <property type="protein sequence ID" value="TEB28586.1"/>
    <property type="molecule type" value="Genomic_DNA"/>
</dbReference>
<comment type="caution">
    <text evidence="1">The sequence shown here is derived from an EMBL/GenBank/DDBJ whole genome shotgun (WGS) entry which is preliminary data.</text>
</comment>
<proteinExistence type="predicted"/>